<feature type="domain" description="Right handed beta helix" evidence="2">
    <location>
        <begin position="355"/>
        <end position="466"/>
    </location>
</feature>
<sequence>MVPESNGVQKEDDESLLGRRTYLKLGGATLAALALGTGSASAESHPYTLIVDGTDTSESTEYVFEVSETIQKISSSSTDSSSDTVSDGRVEGSVTDGVDAYEFSGNITSFSFDGPAVVKCGESIEQTAQHTIEIISTEDPSELTYEFTTTDEITKIFNDTRNSAETKNDQISQNSDGTWTAQGYTGNGYGDSFKFKGELSEFSPTTGPFKLLVDGQEVDPSEFGSETSEPTDDSTPTGPAIGGGDGYPNTVAPSEADFLVSSTRELVSAFDDASSGDVVYVEGGAEIDVGRRELTVPRGITLASDRGINGAEGGLIKTDHSPWAMLEVQDDVRITGLQVGGPRWDWVEADDTELGIDARGSNIEIDNVNGFGWGYAAIRSNDDTHIHHCHLHHNPREGHGYGVATEGSDNPIIEYNLFDHNRHSVQGNGGGYTIRYNHVKADAISHVFDQHRPGGTTMKIYNNTVEAVYDELEDEKVPAVAIRGVPDDIADIHDNWFYNPVEPRDNPSGWTNEAIIQVHTDEWRNVSFNNNHYGSSEPSSDIGCPR</sequence>
<gene>
    <name evidence="3" type="ORF">GJR96_17270</name>
</gene>
<name>A0A6A8GK81_9EURY</name>
<dbReference type="Gene3D" id="2.160.20.10">
    <property type="entry name" value="Single-stranded right-handed beta-helix, Pectin lyase-like"/>
    <property type="match status" value="1"/>
</dbReference>
<dbReference type="EMBL" id="WKJO01000003">
    <property type="protein sequence ID" value="MRX23698.1"/>
    <property type="molecule type" value="Genomic_DNA"/>
</dbReference>
<evidence type="ECO:0000313" key="3">
    <source>
        <dbReference type="EMBL" id="MRX23698.1"/>
    </source>
</evidence>
<dbReference type="InterPro" id="IPR039448">
    <property type="entry name" value="Beta_helix"/>
</dbReference>
<dbReference type="AlphaFoldDB" id="A0A6A8GK81"/>
<evidence type="ECO:0000259" key="2">
    <source>
        <dbReference type="Pfam" id="PF13229"/>
    </source>
</evidence>
<protein>
    <recommendedName>
        <fullName evidence="2">Right handed beta helix domain-containing protein</fullName>
    </recommendedName>
</protein>
<proteinExistence type="predicted"/>
<dbReference type="SUPFAM" id="SSF51126">
    <property type="entry name" value="Pectin lyase-like"/>
    <property type="match status" value="1"/>
</dbReference>
<dbReference type="Proteomes" id="UP000439022">
    <property type="component" value="Unassembled WGS sequence"/>
</dbReference>
<organism evidence="3 4">
    <name type="scientific">Haloferax litoreum</name>
    <dbReference type="NCBI Taxonomy" id="2666140"/>
    <lineage>
        <taxon>Archaea</taxon>
        <taxon>Methanobacteriati</taxon>
        <taxon>Methanobacteriota</taxon>
        <taxon>Stenosarchaea group</taxon>
        <taxon>Halobacteria</taxon>
        <taxon>Halobacteriales</taxon>
        <taxon>Haloferacaceae</taxon>
        <taxon>Haloferax</taxon>
    </lineage>
</organism>
<dbReference type="Pfam" id="PF13229">
    <property type="entry name" value="Beta_helix"/>
    <property type="match status" value="1"/>
</dbReference>
<dbReference type="PROSITE" id="PS51318">
    <property type="entry name" value="TAT"/>
    <property type="match status" value="1"/>
</dbReference>
<comment type="caution">
    <text evidence="3">The sequence shown here is derived from an EMBL/GenBank/DDBJ whole genome shotgun (WGS) entry which is preliminary data.</text>
</comment>
<dbReference type="InterPro" id="IPR012334">
    <property type="entry name" value="Pectin_lyas_fold"/>
</dbReference>
<dbReference type="RefSeq" id="WP_151164764.1">
    <property type="nucleotide sequence ID" value="NZ_WKJO01000003.1"/>
</dbReference>
<accession>A0A6A8GK81</accession>
<evidence type="ECO:0000256" key="1">
    <source>
        <dbReference type="SAM" id="MobiDB-lite"/>
    </source>
</evidence>
<feature type="compositionally biased region" description="Polar residues" evidence="1">
    <location>
        <begin position="224"/>
        <end position="237"/>
    </location>
</feature>
<dbReference type="InterPro" id="IPR011050">
    <property type="entry name" value="Pectin_lyase_fold/virulence"/>
</dbReference>
<keyword evidence="4" id="KW-1185">Reference proteome</keyword>
<feature type="region of interest" description="Disordered" evidence="1">
    <location>
        <begin position="219"/>
        <end position="253"/>
    </location>
</feature>
<dbReference type="InterPro" id="IPR006311">
    <property type="entry name" value="TAT_signal"/>
</dbReference>
<reference evidence="3 4" key="1">
    <citation type="submission" date="2019-11" db="EMBL/GenBank/DDBJ databases">
        <title>Whole genome sequence of Haloferax sp. MBLA0076.</title>
        <authorList>
            <person name="Seo M.-J."/>
            <person name="Cho E.-S."/>
        </authorList>
    </citation>
    <scope>NUCLEOTIDE SEQUENCE [LARGE SCALE GENOMIC DNA]</scope>
    <source>
        <strain evidence="3 4">MBLA0076</strain>
    </source>
</reference>
<evidence type="ECO:0000313" key="4">
    <source>
        <dbReference type="Proteomes" id="UP000439022"/>
    </source>
</evidence>